<protein>
    <submittedName>
        <fullName evidence="2">Uncharacterized protein</fullName>
    </submittedName>
</protein>
<sequence>MRSSVALERQSRTASQTTKPPVGYAANALMKRTHVLRKSIDPRGSAFASPHALDGPGSKKIWRTSLPQTREIPQCGPQTVAIGGQAGLVAEWLLKSSKCTADGNGVLEEIGKRGECLKPDRLGEGVKSTCVSRIASPCISRLLLFPLWLPPKIRPRPLSIR</sequence>
<feature type="region of interest" description="Disordered" evidence="1">
    <location>
        <begin position="1"/>
        <end position="21"/>
    </location>
</feature>
<reference evidence="2 3" key="1">
    <citation type="journal article" date="2013" name="Genome Announc.">
        <title>Genome sequences for three denitrifying bacterial strains isolated from a uranium- and nitrate-contaminated subsurface environment.</title>
        <authorList>
            <person name="Venkatramanan R."/>
            <person name="Prakash O."/>
            <person name="Woyke T."/>
            <person name="Chain P."/>
            <person name="Goodwin L.A."/>
            <person name="Watson D."/>
            <person name="Brooks S."/>
            <person name="Kostka J.E."/>
            <person name="Green S.J."/>
        </authorList>
    </citation>
    <scope>NUCLEOTIDE SEQUENCE [LARGE SCALE GENOMIC DNA]</scope>
    <source>
        <strain evidence="2 3">1NES1</strain>
    </source>
</reference>
<evidence type="ECO:0000256" key="1">
    <source>
        <dbReference type="SAM" id="MobiDB-lite"/>
    </source>
</evidence>
<proteinExistence type="predicted"/>
<dbReference type="AlphaFoldDB" id="N0B9D4"/>
<dbReference type="HOGENOM" id="CLU_1641462_0_0_5"/>
<name>N0B9D4_9HYPH</name>
<dbReference type="Proteomes" id="UP000005952">
    <property type="component" value="Chromosome"/>
</dbReference>
<evidence type="ECO:0000313" key="3">
    <source>
        <dbReference type="Proteomes" id="UP000005952"/>
    </source>
</evidence>
<dbReference type="EMBL" id="CP005587">
    <property type="protein sequence ID" value="AGK58872.1"/>
    <property type="molecule type" value="Genomic_DNA"/>
</dbReference>
<gene>
    <name evidence="2" type="ORF">HYPDE_36003</name>
</gene>
<keyword evidence="3" id="KW-1185">Reference proteome</keyword>
<dbReference type="KEGG" id="hdt:HYPDE_36003"/>
<organism evidence="2 3">
    <name type="scientific">Hyphomicrobium denitrificans 1NES1</name>
    <dbReference type="NCBI Taxonomy" id="670307"/>
    <lineage>
        <taxon>Bacteria</taxon>
        <taxon>Pseudomonadati</taxon>
        <taxon>Pseudomonadota</taxon>
        <taxon>Alphaproteobacteria</taxon>
        <taxon>Hyphomicrobiales</taxon>
        <taxon>Hyphomicrobiaceae</taxon>
        <taxon>Hyphomicrobium</taxon>
    </lineage>
</organism>
<accession>N0B9D4</accession>
<dbReference type="STRING" id="670307.HYPDE_36003"/>
<evidence type="ECO:0000313" key="2">
    <source>
        <dbReference type="EMBL" id="AGK58872.1"/>
    </source>
</evidence>